<gene>
    <name evidence="2" type="ORF">MTR62_06680</name>
</gene>
<evidence type="ECO:0000313" key="3">
    <source>
        <dbReference type="Proteomes" id="UP001162881"/>
    </source>
</evidence>
<keyword evidence="1" id="KW-0812">Transmembrane</keyword>
<sequence length="153" mass="16756">MLDKRGLKTAEWQYWWGADIADAWENLIMGRMGATSPSSVGLGGDGDELFAIDDVERAFGVELDKADASRWHTAGDLFASLCEKLPVDARHEEIWPRFTEVLTSQTGVDPNAIETESPLLTQSRFWVHVVNVSAAAWIASAVGLLVLAGWALL</sequence>
<keyword evidence="1" id="KW-1133">Transmembrane helix</keyword>
<dbReference type="Proteomes" id="UP001162881">
    <property type="component" value="Unassembled WGS sequence"/>
</dbReference>
<keyword evidence="1" id="KW-0472">Membrane</keyword>
<evidence type="ECO:0000256" key="1">
    <source>
        <dbReference type="SAM" id="Phobius"/>
    </source>
</evidence>
<name>A0ABT0BBF0_9SPHN</name>
<reference evidence="2" key="1">
    <citation type="submission" date="2022-03" db="EMBL/GenBank/DDBJ databases">
        <title>Identification of a novel bacterium isolated from mangrove sediments.</title>
        <authorList>
            <person name="Pan X."/>
        </authorList>
    </citation>
    <scope>NUCLEOTIDE SEQUENCE</scope>
    <source>
        <strain evidence="2">B1949</strain>
    </source>
</reference>
<organism evidence="2 3">
    <name type="scientific">Novosphingobium organovorum</name>
    <dbReference type="NCBI Taxonomy" id="2930092"/>
    <lineage>
        <taxon>Bacteria</taxon>
        <taxon>Pseudomonadati</taxon>
        <taxon>Pseudomonadota</taxon>
        <taxon>Alphaproteobacteria</taxon>
        <taxon>Sphingomonadales</taxon>
        <taxon>Sphingomonadaceae</taxon>
        <taxon>Novosphingobium</taxon>
    </lineage>
</organism>
<comment type="caution">
    <text evidence="2">The sequence shown here is derived from an EMBL/GenBank/DDBJ whole genome shotgun (WGS) entry which is preliminary data.</text>
</comment>
<feature type="transmembrane region" description="Helical" evidence="1">
    <location>
        <begin position="125"/>
        <end position="152"/>
    </location>
</feature>
<evidence type="ECO:0000313" key="2">
    <source>
        <dbReference type="EMBL" id="MCJ2182387.1"/>
    </source>
</evidence>
<proteinExistence type="predicted"/>
<keyword evidence="3" id="KW-1185">Reference proteome</keyword>
<dbReference type="EMBL" id="JALHLF010000016">
    <property type="protein sequence ID" value="MCJ2182387.1"/>
    <property type="molecule type" value="Genomic_DNA"/>
</dbReference>
<protein>
    <submittedName>
        <fullName evidence="2">Uncharacterized protein</fullName>
    </submittedName>
</protein>
<dbReference type="RefSeq" id="WP_244018265.1">
    <property type="nucleotide sequence ID" value="NZ_JALHLF010000016.1"/>
</dbReference>
<accession>A0ABT0BBF0</accession>